<keyword evidence="3" id="KW-1185">Reference proteome</keyword>
<dbReference type="OrthoDB" id="582675at2"/>
<evidence type="ECO:0000313" key="3">
    <source>
        <dbReference type="Proteomes" id="UP000010798"/>
    </source>
</evidence>
<protein>
    <recommendedName>
        <fullName evidence="4">Bacterial Pleckstrin homology domain-containing protein</fullName>
    </recommendedName>
</protein>
<dbReference type="HOGENOM" id="CLU_112305_0_0_0"/>
<dbReference type="EMBL" id="CP003364">
    <property type="protein sequence ID" value="AGA29169.1"/>
    <property type="molecule type" value="Genomic_DNA"/>
</dbReference>
<dbReference type="Proteomes" id="UP000010798">
    <property type="component" value="Chromosome"/>
</dbReference>
<proteinExistence type="predicted"/>
<reference evidence="2 3" key="1">
    <citation type="submission" date="2012-02" db="EMBL/GenBank/DDBJ databases">
        <title>Complete sequence of chromosome of Singulisphaera acidiphila DSM 18658.</title>
        <authorList>
            <consortium name="US DOE Joint Genome Institute (JGI-PGF)"/>
            <person name="Lucas S."/>
            <person name="Copeland A."/>
            <person name="Lapidus A."/>
            <person name="Glavina del Rio T."/>
            <person name="Dalin E."/>
            <person name="Tice H."/>
            <person name="Bruce D."/>
            <person name="Goodwin L."/>
            <person name="Pitluck S."/>
            <person name="Peters L."/>
            <person name="Ovchinnikova G."/>
            <person name="Chertkov O."/>
            <person name="Kyrpides N."/>
            <person name="Mavromatis K."/>
            <person name="Ivanova N."/>
            <person name="Brettin T."/>
            <person name="Detter J.C."/>
            <person name="Han C."/>
            <person name="Larimer F."/>
            <person name="Land M."/>
            <person name="Hauser L."/>
            <person name="Markowitz V."/>
            <person name="Cheng J.-F."/>
            <person name="Hugenholtz P."/>
            <person name="Woyke T."/>
            <person name="Wu D."/>
            <person name="Tindall B."/>
            <person name="Pomrenke H."/>
            <person name="Brambilla E."/>
            <person name="Klenk H.-P."/>
            <person name="Eisen J.A."/>
        </authorList>
    </citation>
    <scope>NUCLEOTIDE SEQUENCE [LARGE SCALE GENOMIC DNA]</scope>
    <source>
        <strain evidence="3">ATCC BAA-1392 / DSM 18658 / VKM B-2454 / MOB10</strain>
    </source>
</reference>
<dbReference type="AlphaFoldDB" id="L0DIE4"/>
<feature type="transmembrane region" description="Helical" evidence="1">
    <location>
        <begin position="23"/>
        <end position="44"/>
    </location>
</feature>
<dbReference type="eggNOG" id="ENOG5030UG1">
    <property type="taxonomic scope" value="Bacteria"/>
</dbReference>
<keyword evidence="1" id="KW-0472">Membrane</keyword>
<keyword evidence="1" id="KW-1133">Transmembrane helix</keyword>
<accession>L0DIE4</accession>
<sequence>MALAAFPPPVVVYREEQNFDWRVYAFIAVAVGLLWFALFCSYVTGANPGVRDNDASPQLAVGFLVGLVLPVVLIVGLLRMTTEVSPTDLRVWFGWIPTYRRIVPISSIQKIEVVTYRPLADYGGWGIRLGRDGVRVLNARGNLGVRIDLVDGTKLLIGSQLPEDLARALERAMQPGV</sequence>
<evidence type="ECO:0000313" key="2">
    <source>
        <dbReference type="EMBL" id="AGA29169.1"/>
    </source>
</evidence>
<evidence type="ECO:0008006" key="4">
    <source>
        <dbReference type="Google" id="ProtNLM"/>
    </source>
</evidence>
<dbReference type="RefSeq" id="WP_015248275.1">
    <property type="nucleotide sequence ID" value="NC_019892.1"/>
</dbReference>
<organism evidence="2 3">
    <name type="scientific">Singulisphaera acidiphila (strain ATCC BAA-1392 / DSM 18658 / VKM B-2454 / MOB10)</name>
    <dbReference type="NCBI Taxonomy" id="886293"/>
    <lineage>
        <taxon>Bacteria</taxon>
        <taxon>Pseudomonadati</taxon>
        <taxon>Planctomycetota</taxon>
        <taxon>Planctomycetia</taxon>
        <taxon>Isosphaerales</taxon>
        <taxon>Isosphaeraceae</taxon>
        <taxon>Singulisphaera</taxon>
    </lineage>
</organism>
<dbReference type="KEGG" id="saci:Sinac_5015"/>
<name>L0DIE4_SINAD</name>
<dbReference type="STRING" id="886293.Sinac_5015"/>
<keyword evidence="1" id="KW-0812">Transmembrane</keyword>
<gene>
    <name evidence="2" type="ordered locus">Sinac_5015</name>
</gene>
<feature type="transmembrane region" description="Helical" evidence="1">
    <location>
        <begin position="59"/>
        <end position="78"/>
    </location>
</feature>
<evidence type="ECO:0000256" key="1">
    <source>
        <dbReference type="SAM" id="Phobius"/>
    </source>
</evidence>